<dbReference type="Proteomes" id="UP000019812">
    <property type="component" value="Unassembled WGS sequence"/>
</dbReference>
<reference evidence="1 2" key="1">
    <citation type="submission" date="2014-07" db="EMBL/GenBank/DDBJ databases">
        <title>Expanding our view of genomic diversity in Candidatus Accumulibacter clades.</title>
        <authorList>
            <person name="Skennerton C.T."/>
            <person name="Barr J.J."/>
            <person name="Slater F.R."/>
            <person name="Bond P.L."/>
            <person name="Tyson G.W."/>
        </authorList>
    </citation>
    <scope>NUCLEOTIDE SEQUENCE [LARGE SCALE GENOMIC DNA]</scope>
    <source>
        <strain evidence="2">SK-01</strain>
    </source>
</reference>
<sequence>MIIGTKANTITLTRQAVINDDLGAFVRLGQMLARAAARSIEADAYALLTSNPTLDSDSTALFHANHGNYHTSGSAAAITMTSLDAARTAIKLQKDRSGNDYIGITEPFILLCPVAKAGAARVANESEYDPDTANKLQRANITRGIFSAIVDTPYLTGTGWYLLADPAQFPTFEVLFLNGQQTPFSDRIEQQNVDGVLWLIRHDYGVNVVDYVGAYYNTGA</sequence>
<dbReference type="STRING" id="1457154.CAPSK01_004002"/>
<evidence type="ECO:0000313" key="1">
    <source>
        <dbReference type="EMBL" id="KFB66637.1"/>
    </source>
</evidence>
<dbReference type="Pfam" id="PF25209">
    <property type="entry name" value="Phage_capsid_4"/>
    <property type="match status" value="1"/>
</dbReference>
<evidence type="ECO:0000313" key="2">
    <source>
        <dbReference type="Proteomes" id="UP000019812"/>
    </source>
</evidence>
<protein>
    <recommendedName>
        <fullName evidence="3">Mu-like prophage major head subunit gpT</fullName>
    </recommendedName>
</protein>
<accession>A0A084XVZ3</accession>
<name>A0A084XVZ3_9PROT</name>
<evidence type="ECO:0008006" key="3">
    <source>
        <dbReference type="Google" id="ProtNLM"/>
    </source>
</evidence>
<proteinExistence type="predicted"/>
<organism evidence="1 2">
    <name type="scientific">Candidatus Accumulibacter vicinus</name>
    <dbReference type="NCBI Taxonomy" id="2954382"/>
    <lineage>
        <taxon>Bacteria</taxon>
        <taxon>Pseudomonadati</taxon>
        <taxon>Pseudomonadota</taxon>
        <taxon>Betaproteobacteria</taxon>
        <taxon>Candidatus Accumulibacter</taxon>
    </lineage>
</organism>
<dbReference type="AlphaFoldDB" id="A0A084XVZ3"/>
<gene>
    <name evidence="1" type="ORF">CAPSK01_004002</name>
</gene>
<dbReference type="EMBL" id="JDSS02000039">
    <property type="protein sequence ID" value="KFB66637.1"/>
    <property type="molecule type" value="Genomic_DNA"/>
</dbReference>
<comment type="caution">
    <text evidence="1">The sequence shown here is derived from an EMBL/GenBank/DDBJ whole genome shotgun (WGS) entry which is preliminary data.</text>
</comment>